<comment type="caution">
    <text evidence="2">The sequence shown here is derived from an EMBL/GenBank/DDBJ whole genome shotgun (WGS) entry which is preliminary data.</text>
</comment>
<name>A0A3N0YQL6_ANAGA</name>
<accession>A0A3N0YQL6</accession>
<proteinExistence type="predicted"/>
<gene>
    <name evidence="2" type="ORF">DPX16_12118</name>
</gene>
<dbReference type="AlphaFoldDB" id="A0A3N0YQL6"/>
<evidence type="ECO:0000256" key="1">
    <source>
        <dbReference type="SAM" id="MobiDB-lite"/>
    </source>
</evidence>
<dbReference type="Proteomes" id="UP000281406">
    <property type="component" value="Unassembled WGS sequence"/>
</dbReference>
<evidence type="ECO:0000313" key="2">
    <source>
        <dbReference type="EMBL" id="ROL48502.1"/>
    </source>
</evidence>
<keyword evidence="3" id="KW-1185">Reference proteome</keyword>
<sequence length="243" mass="27947">MKTCLHLNDPQHSMSVQQLEFIFEINTTVPDHTCYKLLTSFQFSKYFFIIIMEKRHQRRNRTLPTHLRGFWVEGGSSTQESSELSHLAAVSRLDHTYSYISGKARRSSSVAKHYLKNVAVLPDVRPAASVSSVDVCPQEEPVSIHGCSVQGYQDIYRSVAGPMIQTRYGRHRPYSLELGLQIKHRLWEALKRPSLLETEQPDGRVLVTESFSTSRRRSSAPRVHVDISEEPLPEEPQRKKPRY</sequence>
<reference evidence="2 3" key="1">
    <citation type="submission" date="2018-10" db="EMBL/GenBank/DDBJ databases">
        <title>Genome assembly for a Yunnan-Guizhou Plateau 3E fish, Anabarilius grahami (Regan), and its evolutionary and genetic applications.</title>
        <authorList>
            <person name="Jiang W."/>
        </authorList>
    </citation>
    <scope>NUCLEOTIDE SEQUENCE [LARGE SCALE GENOMIC DNA]</scope>
    <source>
        <strain evidence="2">AG-KIZ</strain>
        <tissue evidence="2">Muscle</tissue>
    </source>
</reference>
<dbReference type="Pfam" id="PF15578">
    <property type="entry name" value="DUF4662"/>
    <property type="match status" value="1"/>
</dbReference>
<dbReference type="InterPro" id="IPR028970">
    <property type="entry name" value="DUF4662"/>
</dbReference>
<evidence type="ECO:0000313" key="3">
    <source>
        <dbReference type="Proteomes" id="UP000281406"/>
    </source>
</evidence>
<feature type="region of interest" description="Disordered" evidence="1">
    <location>
        <begin position="208"/>
        <end position="243"/>
    </location>
</feature>
<organism evidence="2 3">
    <name type="scientific">Anabarilius grahami</name>
    <name type="common">Kanglang fish</name>
    <name type="synonym">Barilius grahami</name>
    <dbReference type="NCBI Taxonomy" id="495550"/>
    <lineage>
        <taxon>Eukaryota</taxon>
        <taxon>Metazoa</taxon>
        <taxon>Chordata</taxon>
        <taxon>Craniata</taxon>
        <taxon>Vertebrata</taxon>
        <taxon>Euteleostomi</taxon>
        <taxon>Actinopterygii</taxon>
        <taxon>Neopterygii</taxon>
        <taxon>Teleostei</taxon>
        <taxon>Ostariophysi</taxon>
        <taxon>Cypriniformes</taxon>
        <taxon>Xenocyprididae</taxon>
        <taxon>Xenocypridinae</taxon>
        <taxon>Xenocypridinae incertae sedis</taxon>
        <taxon>Anabarilius</taxon>
    </lineage>
</organism>
<dbReference type="EMBL" id="RJVU01029436">
    <property type="protein sequence ID" value="ROL48502.1"/>
    <property type="molecule type" value="Genomic_DNA"/>
</dbReference>
<dbReference type="OrthoDB" id="8417148at2759"/>
<protein>
    <submittedName>
        <fullName evidence="2">Uncharacterized protein</fullName>
    </submittedName>
</protein>